<sequence>MNPHAGLGRFLSPRVRRGTCDVSPVHTCSSYLQSFPTHLQEEARALDSSLRVSKAVQRRQDETQHSGGSNRGR</sequence>
<organism evidence="2 3">
    <name type="scientific">Clarias magur</name>
    <name type="common">Asian catfish</name>
    <name type="synonym">Macropteronotus magur</name>
    <dbReference type="NCBI Taxonomy" id="1594786"/>
    <lineage>
        <taxon>Eukaryota</taxon>
        <taxon>Metazoa</taxon>
        <taxon>Chordata</taxon>
        <taxon>Craniata</taxon>
        <taxon>Vertebrata</taxon>
        <taxon>Euteleostomi</taxon>
        <taxon>Actinopterygii</taxon>
        <taxon>Neopterygii</taxon>
        <taxon>Teleostei</taxon>
        <taxon>Ostariophysi</taxon>
        <taxon>Siluriformes</taxon>
        <taxon>Clariidae</taxon>
        <taxon>Clarias</taxon>
    </lineage>
</organism>
<reference evidence="2" key="1">
    <citation type="submission" date="2020-07" db="EMBL/GenBank/DDBJ databases">
        <title>Clarias magur genome sequencing, assembly and annotation.</title>
        <authorList>
            <person name="Kushwaha B."/>
            <person name="Kumar R."/>
            <person name="Das P."/>
            <person name="Joshi C.G."/>
            <person name="Kumar D."/>
            <person name="Nagpure N.S."/>
            <person name="Pandey M."/>
            <person name="Agarwal S."/>
            <person name="Srivastava S."/>
            <person name="Singh M."/>
            <person name="Sahoo L."/>
            <person name="Jayasankar P."/>
            <person name="Meher P.K."/>
            <person name="Koringa P.G."/>
            <person name="Iquebal M.A."/>
            <person name="Das S.P."/>
            <person name="Bit A."/>
            <person name="Patnaik S."/>
            <person name="Patel N."/>
            <person name="Shah T.M."/>
            <person name="Hinsu A."/>
            <person name="Jena J.K."/>
        </authorList>
    </citation>
    <scope>NUCLEOTIDE SEQUENCE</scope>
    <source>
        <strain evidence="2">CIFAMagur01</strain>
        <tissue evidence="2">Testis</tissue>
    </source>
</reference>
<dbReference type="EMBL" id="QNUK01000908">
    <property type="protein sequence ID" value="KAF5888845.1"/>
    <property type="molecule type" value="Genomic_DNA"/>
</dbReference>
<comment type="caution">
    <text evidence="2">The sequence shown here is derived from an EMBL/GenBank/DDBJ whole genome shotgun (WGS) entry which is preliminary data.</text>
</comment>
<name>A0A8J4U151_CLAMG</name>
<protein>
    <submittedName>
        <fullName evidence="2">30S ribosomal protein S2</fullName>
    </submittedName>
</protein>
<accession>A0A8J4U151</accession>
<keyword evidence="2" id="KW-0689">Ribosomal protein</keyword>
<keyword evidence="2" id="KW-0687">Ribonucleoprotein</keyword>
<dbReference type="Proteomes" id="UP000727407">
    <property type="component" value="Unassembled WGS sequence"/>
</dbReference>
<evidence type="ECO:0000313" key="3">
    <source>
        <dbReference type="Proteomes" id="UP000727407"/>
    </source>
</evidence>
<dbReference type="AlphaFoldDB" id="A0A8J4U151"/>
<evidence type="ECO:0000313" key="2">
    <source>
        <dbReference type="EMBL" id="KAF5888845.1"/>
    </source>
</evidence>
<evidence type="ECO:0000256" key="1">
    <source>
        <dbReference type="SAM" id="MobiDB-lite"/>
    </source>
</evidence>
<feature type="non-terminal residue" evidence="2">
    <location>
        <position position="73"/>
    </location>
</feature>
<proteinExistence type="predicted"/>
<gene>
    <name evidence="2" type="primary">ykgE</name>
    <name evidence="2" type="ORF">DAT39_021449</name>
</gene>
<keyword evidence="3" id="KW-1185">Reference proteome</keyword>
<feature type="region of interest" description="Disordered" evidence="1">
    <location>
        <begin position="50"/>
        <end position="73"/>
    </location>
</feature>
<dbReference type="GO" id="GO:0005840">
    <property type="term" value="C:ribosome"/>
    <property type="evidence" value="ECO:0007669"/>
    <property type="project" value="UniProtKB-KW"/>
</dbReference>